<reference evidence="1" key="1">
    <citation type="journal article" date="2021" name="PeerJ">
        <title>Extensive microbial diversity within the chicken gut microbiome revealed by metagenomics and culture.</title>
        <authorList>
            <person name="Gilroy R."/>
            <person name="Ravi A."/>
            <person name="Getino M."/>
            <person name="Pursley I."/>
            <person name="Horton D.L."/>
            <person name="Alikhan N.F."/>
            <person name="Baker D."/>
            <person name="Gharbi K."/>
            <person name="Hall N."/>
            <person name="Watson M."/>
            <person name="Adriaenssens E.M."/>
            <person name="Foster-Nyarko E."/>
            <person name="Jarju S."/>
            <person name="Secka A."/>
            <person name="Antonio M."/>
            <person name="Oren A."/>
            <person name="Chaudhuri R.R."/>
            <person name="La Ragione R."/>
            <person name="Hildebrand F."/>
            <person name="Pallen M.J."/>
        </authorList>
    </citation>
    <scope>NUCLEOTIDE SEQUENCE</scope>
    <source>
        <strain evidence="1">G4-2901</strain>
    </source>
</reference>
<protein>
    <submittedName>
        <fullName evidence="1">Uncharacterized protein</fullName>
    </submittedName>
</protein>
<reference evidence="1" key="2">
    <citation type="submission" date="2021-04" db="EMBL/GenBank/DDBJ databases">
        <authorList>
            <person name="Gilroy R."/>
        </authorList>
    </citation>
    <scope>NUCLEOTIDE SEQUENCE</scope>
    <source>
        <strain evidence="1">G4-2901</strain>
    </source>
</reference>
<proteinExistence type="predicted"/>
<evidence type="ECO:0000313" key="2">
    <source>
        <dbReference type="Proteomes" id="UP000783796"/>
    </source>
</evidence>
<comment type="caution">
    <text evidence="1">The sequence shown here is derived from an EMBL/GenBank/DDBJ whole genome shotgun (WGS) entry which is preliminary data.</text>
</comment>
<accession>A0A948TBY1</accession>
<evidence type="ECO:0000313" key="1">
    <source>
        <dbReference type="EMBL" id="MBU3838104.1"/>
    </source>
</evidence>
<dbReference type="AlphaFoldDB" id="A0A948TBY1"/>
<gene>
    <name evidence="1" type="ORF">H9777_07275</name>
</gene>
<sequence length="61" mass="7189">GFGFFFFCHALIMVPLHCFQHFLETAESGYYIILDLPERLPLFRDLHPLANTHAERTRKNP</sequence>
<feature type="non-terminal residue" evidence="1">
    <location>
        <position position="1"/>
    </location>
</feature>
<dbReference type="EMBL" id="JAHLFW010000064">
    <property type="protein sequence ID" value="MBU3838104.1"/>
    <property type="molecule type" value="Genomic_DNA"/>
</dbReference>
<dbReference type="Proteomes" id="UP000783796">
    <property type="component" value="Unassembled WGS sequence"/>
</dbReference>
<organism evidence="1 2">
    <name type="scientific">Candidatus Phocaeicola faecigallinarum</name>
    <dbReference type="NCBI Taxonomy" id="2838732"/>
    <lineage>
        <taxon>Bacteria</taxon>
        <taxon>Pseudomonadati</taxon>
        <taxon>Bacteroidota</taxon>
        <taxon>Bacteroidia</taxon>
        <taxon>Bacteroidales</taxon>
        <taxon>Bacteroidaceae</taxon>
        <taxon>Phocaeicola</taxon>
    </lineage>
</organism>
<name>A0A948TBY1_9BACT</name>